<evidence type="ECO:0000313" key="2">
    <source>
        <dbReference type="EMBL" id="MBJ6724672.1"/>
    </source>
</evidence>
<keyword evidence="3" id="KW-1185">Reference proteome</keyword>
<feature type="transmembrane region" description="Helical" evidence="1">
    <location>
        <begin position="37"/>
        <end position="65"/>
    </location>
</feature>
<comment type="caution">
    <text evidence="2">The sequence shown here is derived from an EMBL/GenBank/DDBJ whole genome shotgun (WGS) entry which is preliminary data.</text>
</comment>
<accession>A0A8J7LYE7</accession>
<dbReference type="EMBL" id="JAEMHM010000006">
    <property type="protein sequence ID" value="MBJ6724672.1"/>
    <property type="molecule type" value="Genomic_DNA"/>
</dbReference>
<evidence type="ECO:0000256" key="1">
    <source>
        <dbReference type="SAM" id="Phobius"/>
    </source>
</evidence>
<dbReference type="AlphaFoldDB" id="A0A8J7LYE7"/>
<feature type="transmembrane region" description="Helical" evidence="1">
    <location>
        <begin position="12"/>
        <end position="30"/>
    </location>
</feature>
<organism evidence="2 3">
    <name type="scientific">Geomesophilobacter sediminis</name>
    <dbReference type="NCBI Taxonomy" id="2798584"/>
    <lineage>
        <taxon>Bacteria</taxon>
        <taxon>Pseudomonadati</taxon>
        <taxon>Thermodesulfobacteriota</taxon>
        <taxon>Desulfuromonadia</taxon>
        <taxon>Geobacterales</taxon>
        <taxon>Geobacteraceae</taxon>
        <taxon>Geomesophilobacter</taxon>
    </lineage>
</organism>
<dbReference type="RefSeq" id="WP_199383568.1">
    <property type="nucleotide sequence ID" value="NZ_JAEMHM010000006.1"/>
</dbReference>
<keyword evidence="1" id="KW-0472">Membrane</keyword>
<gene>
    <name evidence="2" type="ORF">JFN93_08140</name>
</gene>
<keyword evidence="1" id="KW-0812">Transmembrane</keyword>
<protein>
    <submittedName>
        <fullName evidence="2">Uncharacterized protein</fullName>
    </submittedName>
</protein>
<dbReference type="Proteomes" id="UP000636888">
    <property type="component" value="Unassembled WGS sequence"/>
</dbReference>
<sequence length="116" mass="12859">MLKRMEGFPPWLLLVVGYVMVALLGYVDYLTGDYSMLVFYFLPIAFAGWYLGRSGALLISVGAGIARFVSDCNSYSGSAVRYWNSFQDTAFLLMVGILVALIKRKLADEPESPPES</sequence>
<name>A0A8J7LYE7_9BACT</name>
<keyword evidence="1" id="KW-1133">Transmembrane helix</keyword>
<feature type="transmembrane region" description="Helical" evidence="1">
    <location>
        <begin position="85"/>
        <end position="102"/>
    </location>
</feature>
<evidence type="ECO:0000313" key="3">
    <source>
        <dbReference type="Proteomes" id="UP000636888"/>
    </source>
</evidence>
<proteinExistence type="predicted"/>
<reference evidence="2" key="1">
    <citation type="submission" date="2020-12" db="EMBL/GenBank/DDBJ databases">
        <title>Geomonas sp. Red875, isolated from river sediment.</title>
        <authorList>
            <person name="Xu Z."/>
            <person name="Zhang Z."/>
            <person name="Masuda Y."/>
            <person name="Itoh H."/>
            <person name="Senoo K."/>
        </authorList>
    </citation>
    <scope>NUCLEOTIDE SEQUENCE</scope>
    <source>
        <strain evidence="2">Red875</strain>
    </source>
</reference>